<evidence type="ECO:0000256" key="4">
    <source>
        <dbReference type="ARBA" id="ARBA00022741"/>
    </source>
</evidence>
<evidence type="ECO:0000256" key="5">
    <source>
        <dbReference type="ARBA" id="ARBA00022801"/>
    </source>
</evidence>
<organism evidence="22 23">
    <name type="scientific">Sporobacter termitidis DSM 10068</name>
    <dbReference type="NCBI Taxonomy" id="1123282"/>
    <lineage>
        <taxon>Bacteria</taxon>
        <taxon>Bacillati</taxon>
        <taxon>Bacillota</taxon>
        <taxon>Clostridia</taxon>
        <taxon>Eubacteriales</taxon>
        <taxon>Oscillospiraceae</taxon>
        <taxon>Sporobacter</taxon>
    </lineage>
</organism>
<feature type="binding site" evidence="14 17">
    <location>
        <begin position="361"/>
        <end position="368"/>
    </location>
    <ligand>
        <name>ATP</name>
        <dbReference type="ChEBI" id="CHEBI:30616"/>
    </ligand>
</feature>
<dbReference type="SMART" id="SM00382">
    <property type="entry name" value="AAA"/>
    <property type="match status" value="1"/>
</dbReference>
<dbReference type="InterPro" id="IPR004815">
    <property type="entry name" value="Lon_bac/euk-typ"/>
</dbReference>
<proteinExistence type="evidence at transcript level"/>
<dbReference type="PIRSF" id="PIRSF001174">
    <property type="entry name" value="Lon_proteas"/>
    <property type="match status" value="1"/>
</dbReference>
<evidence type="ECO:0000256" key="11">
    <source>
        <dbReference type="ARBA" id="ARBA00066743"/>
    </source>
</evidence>
<evidence type="ECO:0000256" key="17">
    <source>
        <dbReference type="PIRSR" id="PIRSR001174-2"/>
    </source>
</evidence>
<comment type="function">
    <text evidence="10 14">ATP-dependent serine protease that mediates the selective degradation of mutant and abnormal proteins as well as certain short-lived regulatory proteins. Required for cellular homeostasis and for survival from DNA damage and developmental changes induced by stress. Degrades polypeptides processively to yield small peptide fragments that are 5 to 10 amino acids long. Binds to DNA in a double-stranded, site-specific manner.</text>
</comment>
<dbReference type="SMART" id="SM00464">
    <property type="entry name" value="LON"/>
    <property type="match status" value="1"/>
</dbReference>
<comment type="subcellular location">
    <subcellularLocation>
        <location evidence="1 14 15">Cytoplasm</location>
    </subcellularLocation>
</comment>
<dbReference type="Proteomes" id="UP000183995">
    <property type="component" value="Unassembled WGS sequence"/>
</dbReference>
<keyword evidence="7 14" id="KW-0067">ATP-binding</keyword>
<dbReference type="GO" id="GO:0004252">
    <property type="term" value="F:serine-type endopeptidase activity"/>
    <property type="evidence" value="ECO:0007669"/>
    <property type="project" value="UniProtKB-UniRule"/>
</dbReference>
<dbReference type="Gene3D" id="1.20.5.5270">
    <property type="match status" value="1"/>
</dbReference>
<dbReference type="Gene3D" id="3.30.230.10">
    <property type="match status" value="1"/>
</dbReference>
<evidence type="ECO:0000256" key="19">
    <source>
        <dbReference type="RuleBase" id="RU000591"/>
    </source>
</evidence>
<evidence type="ECO:0000256" key="16">
    <source>
        <dbReference type="PIRSR" id="PIRSR001174-1"/>
    </source>
</evidence>
<dbReference type="PROSITE" id="PS01046">
    <property type="entry name" value="LON_SER"/>
    <property type="match status" value="1"/>
</dbReference>
<dbReference type="HAMAP" id="MF_01973">
    <property type="entry name" value="lon_bact"/>
    <property type="match status" value="1"/>
</dbReference>
<dbReference type="Pfam" id="PF00004">
    <property type="entry name" value="AAA"/>
    <property type="match status" value="1"/>
</dbReference>
<keyword evidence="5 14" id="KW-0378">Hydrolase</keyword>
<dbReference type="InterPro" id="IPR008268">
    <property type="entry name" value="Peptidase_S16_AS"/>
</dbReference>
<evidence type="ECO:0000256" key="14">
    <source>
        <dbReference type="HAMAP-Rule" id="MF_01973"/>
    </source>
</evidence>
<dbReference type="Pfam" id="PF22667">
    <property type="entry name" value="Lon_lid"/>
    <property type="match status" value="1"/>
</dbReference>
<evidence type="ECO:0000259" key="21">
    <source>
        <dbReference type="PROSITE" id="PS51787"/>
    </source>
</evidence>
<dbReference type="InterPro" id="IPR003111">
    <property type="entry name" value="Lon_prtase_N"/>
</dbReference>
<feature type="active site" evidence="14 16">
    <location>
        <position position="684"/>
    </location>
</feature>
<evidence type="ECO:0000256" key="7">
    <source>
        <dbReference type="ARBA" id="ARBA00022840"/>
    </source>
</evidence>
<dbReference type="GO" id="GO:0006515">
    <property type="term" value="P:protein quality control for misfolded or incompletely synthesized proteins"/>
    <property type="evidence" value="ECO:0007669"/>
    <property type="project" value="UniProtKB-UniRule"/>
</dbReference>
<dbReference type="OrthoDB" id="9803599at2"/>
<evidence type="ECO:0000256" key="10">
    <source>
        <dbReference type="ARBA" id="ARBA00053875"/>
    </source>
</evidence>
<name>A0A1M5TK98_9FIRM</name>
<dbReference type="InterPro" id="IPR014721">
    <property type="entry name" value="Ribsml_uS5_D2-typ_fold_subgr"/>
</dbReference>
<dbReference type="InterPro" id="IPR008269">
    <property type="entry name" value="Lon_proteolytic"/>
</dbReference>
<evidence type="ECO:0000256" key="9">
    <source>
        <dbReference type="ARBA" id="ARBA00050665"/>
    </source>
</evidence>
<dbReference type="Pfam" id="PF02190">
    <property type="entry name" value="LON_substr_bdg"/>
    <property type="match status" value="1"/>
</dbReference>
<dbReference type="PRINTS" id="PR00830">
    <property type="entry name" value="ENDOLAPTASE"/>
</dbReference>
<dbReference type="GO" id="GO:0034605">
    <property type="term" value="P:cellular response to heat"/>
    <property type="evidence" value="ECO:0007669"/>
    <property type="project" value="UniProtKB-UniRule"/>
</dbReference>
<dbReference type="InterPro" id="IPR015947">
    <property type="entry name" value="PUA-like_sf"/>
</dbReference>
<sequence>MSDNDNEIVTTENLPMLALRGLSVFPNMLLNFDVERAMSVAALNVAAEGERRIFLLAQKDISKESPAEADLYKVGTICYVKQLLRIPGGGIKVLVEGHQRAALKKVLSDRKFFFAEVEPILEEVPEKITPRTEALIRKSVSLFDSYSSLTGNVTKEAVIAIYSSTEPGYIADYIAQNMYMKPEKKQLILETVSPTKRLELICDMLLREIEVVEIEQQIDERLRGRLERQQRDHVLREQLRVIQSELGESSDVGSETDDYRSKILALKLDGEIEKKLLREVDRLERQQFGSSESAVIRNYLDICIELPWKTLSKERLDVKAARRILDEDHFGLMKVKDRIIDFLSVKQLTHQHNGTILCLVGPPGVGKTSVAISIAKALNRKLARLALGGIHDEAEIRGHRKTYVGAMPGRIISAISQAGTRNPLLLLDEIDKLGSDYRGDPSSALLEALDPEQNATFRDHYLELPFDLSDVMFITTANTTSTIPRPLLDRMEVIELSSYTDMEKLEIAKSHLIPKQRKKHGLNLRQFKITDDAVLEIIAGYTRESGVRLLEREVAAACRKTASKIVAGDIKSVIIKTGMLEEFLGVRKYKPETIAGKDEIGLVKGLAWTSMGGETLDVEVNVLDGSGKLELTGNLGDVMKESAHAAVSYIRSRAVKLGIDPDFYKNRDIHIHFPEGAVPKDGPSAGITIAIAVISALTGAPVRRDLAMTGEITLRGRILAIGGLKEKTMAALRTGVKTVIIPAENEPDLEDIDQTVRRALNFVTAAHVDNVLDVALDFTSVKLPVKPDDGVLPIIGDGDRADAGPSIRQ</sequence>
<dbReference type="InterPro" id="IPR020568">
    <property type="entry name" value="Ribosomal_Su5_D2-typ_SF"/>
</dbReference>
<dbReference type="CDD" id="cd19500">
    <property type="entry name" value="RecA-like_Lon"/>
    <property type="match status" value="1"/>
</dbReference>
<gene>
    <name evidence="14" type="primary">lon</name>
    <name evidence="22" type="ORF">SAMN02745823_00125</name>
</gene>
<keyword evidence="4 14" id="KW-0547">Nucleotide-binding</keyword>
<evidence type="ECO:0000256" key="15">
    <source>
        <dbReference type="PIRNR" id="PIRNR001174"/>
    </source>
</evidence>
<dbReference type="EC" id="3.4.21.53" evidence="11 14"/>
<evidence type="ECO:0000256" key="6">
    <source>
        <dbReference type="ARBA" id="ARBA00022825"/>
    </source>
</evidence>
<protein>
    <recommendedName>
        <fullName evidence="12 14">Lon protease</fullName>
        <ecNumber evidence="11 14">3.4.21.53</ecNumber>
    </recommendedName>
    <alternativeName>
        <fullName evidence="13 14">ATP-dependent protease La</fullName>
    </alternativeName>
</protein>
<dbReference type="GO" id="GO:0005524">
    <property type="term" value="F:ATP binding"/>
    <property type="evidence" value="ECO:0007669"/>
    <property type="project" value="UniProtKB-UniRule"/>
</dbReference>
<evidence type="ECO:0000256" key="1">
    <source>
        <dbReference type="ARBA" id="ARBA00004496"/>
    </source>
</evidence>
<dbReference type="Gene3D" id="2.30.130.40">
    <property type="entry name" value="LON domain-like"/>
    <property type="match status" value="1"/>
</dbReference>
<dbReference type="GO" id="GO:0004176">
    <property type="term" value="F:ATP-dependent peptidase activity"/>
    <property type="evidence" value="ECO:0007669"/>
    <property type="project" value="UniProtKB-UniRule"/>
</dbReference>
<dbReference type="InterPro" id="IPR027065">
    <property type="entry name" value="Lon_Prtase"/>
</dbReference>
<dbReference type="Gene3D" id="3.40.50.300">
    <property type="entry name" value="P-loop containing nucleotide triphosphate hydrolases"/>
    <property type="match status" value="1"/>
</dbReference>
<dbReference type="FunFam" id="3.40.50.300:FF:000021">
    <property type="entry name" value="Lon protease homolog"/>
    <property type="match status" value="1"/>
</dbReference>
<dbReference type="PANTHER" id="PTHR10046">
    <property type="entry name" value="ATP DEPENDENT LON PROTEASE FAMILY MEMBER"/>
    <property type="match status" value="1"/>
</dbReference>
<keyword evidence="3 14" id="KW-0645">Protease</keyword>
<feature type="domain" description="Lon proteolytic" evidence="20">
    <location>
        <begin position="597"/>
        <end position="778"/>
    </location>
</feature>
<evidence type="ECO:0000256" key="3">
    <source>
        <dbReference type="ARBA" id="ARBA00022670"/>
    </source>
</evidence>
<dbReference type="Pfam" id="PF05362">
    <property type="entry name" value="Lon_C"/>
    <property type="match status" value="1"/>
</dbReference>
<dbReference type="Gene3D" id="1.10.8.60">
    <property type="match status" value="1"/>
</dbReference>
<feature type="active site" evidence="14 16">
    <location>
        <position position="727"/>
    </location>
</feature>
<dbReference type="InterPro" id="IPR003593">
    <property type="entry name" value="AAA+_ATPase"/>
</dbReference>
<dbReference type="GO" id="GO:0016887">
    <property type="term" value="F:ATP hydrolysis activity"/>
    <property type="evidence" value="ECO:0007669"/>
    <property type="project" value="UniProtKB-UniRule"/>
</dbReference>
<dbReference type="PROSITE" id="PS51787">
    <property type="entry name" value="LON_N"/>
    <property type="match status" value="1"/>
</dbReference>
<evidence type="ECO:0000259" key="20">
    <source>
        <dbReference type="PROSITE" id="PS51786"/>
    </source>
</evidence>
<dbReference type="SUPFAM" id="SSF88697">
    <property type="entry name" value="PUA domain-like"/>
    <property type="match status" value="1"/>
</dbReference>
<evidence type="ECO:0000256" key="8">
    <source>
        <dbReference type="ARBA" id="ARBA00023016"/>
    </source>
</evidence>
<dbReference type="SUPFAM" id="SSF52540">
    <property type="entry name" value="P-loop containing nucleoside triphosphate hydrolases"/>
    <property type="match status" value="1"/>
</dbReference>
<evidence type="ECO:0000313" key="22">
    <source>
        <dbReference type="EMBL" id="SHH51101.1"/>
    </source>
</evidence>
<accession>A0A1M5TK98</accession>
<dbReference type="InterPro" id="IPR027417">
    <property type="entry name" value="P-loop_NTPase"/>
</dbReference>
<comment type="catalytic activity">
    <reaction evidence="9 14 15 18">
        <text>Hydrolysis of proteins in presence of ATP.</text>
        <dbReference type="EC" id="3.4.21.53"/>
    </reaction>
</comment>
<keyword evidence="23" id="KW-1185">Reference proteome</keyword>
<dbReference type="GO" id="GO:0043565">
    <property type="term" value="F:sequence-specific DNA binding"/>
    <property type="evidence" value="ECO:0007669"/>
    <property type="project" value="UniProtKB-UniRule"/>
</dbReference>
<dbReference type="AlphaFoldDB" id="A0A1M5TK98"/>
<comment type="subunit">
    <text evidence="14 15">Homohexamer. Organized in a ring with a central cavity.</text>
</comment>
<comment type="induction">
    <text evidence="14">By heat shock.</text>
</comment>
<dbReference type="InterPro" id="IPR027543">
    <property type="entry name" value="Lon_bac"/>
</dbReference>
<dbReference type="RefSeq" id="WP_073075713.1">
    <property type="nucleotide sequence ID" value="NZ_FQXV01000001.1"/>
</dbReference>
<evidence type="ECO:0000256" key="2">
    <source>
        <dbReference type="ARBA" id="ARBA00022490"/>
    </source>
</evidence>
<dbReference type="STRING" id="1123282.SAMN02745823_00125"/>
<reference evidence="22 23" key="1">
    <citation type="submission" date="2016-11" db="EMBL/GenBank/DDBJ databases">
        <authorList>
            <person name="Jaros S."/>
            <person name="Januszkiewicz K."/>
            <person name="Wedrychowicz H."/>
        </authorList>
    </citation>
    <scope>NUCLEOTIDE SEQUENCE [LARGE SCALE GENOMIC DNA]</scope>
    <source>
        <strain evidence="22 23">DSM 10068</strain>
    </source>
</reference>
<evidence type="ECO:0000256" key="12">
    <source>
        <dbReference type="ARBA" id="ARBA00071934"/>
    </source>
</evidence>
<feature type="domain" description="Lon N-terminal" evidence="21">
    <location>
        <begin position="14"/>
        <end position="209"/>
    </location>
</feature>
<dbReference type="EMBL" id="FQXV01000001">
    <property type="protein sequence ID" value="SHH51101.1"/>
    <property type="molecule type" value="Genomic_DNA"/>
</dbReference>
<dbReference type="InterPro" id="IPR054594">
    <property type="entry name" value="Lon_lid"/>
</dbReference>
<dbReference type="GO" id="GO:0005737">
    <property type="term" value="C:cytoplasm"/>
    <property type="evidence" value="ECO:0007669"/>
    <property type="project" value="UniProtKB-SubCell"/>
</dbReference>
<comment type="similarity">
    <text evidence="14 15 18 19">Belongs to the peptidase S16 family.</text>
</comment>
<keyword evidence="6 14" id="KW-0720">Serine protease</keyword>
<dbReference type="SUPFAM" id="SSF54211">
    <property type="entry name" value="Ribosomal protein S5 domain 2-like"/>
    <property type="match status" value="1"/>
</dbReference>
<dbReference type="PROSITE" id="PS51786">
    <property type="entry name" value="LON_PROTEOLYTIC"/>
    <property type="match status" value="1"/>
</dbReference>
<keyword evidence="8 14" id="KW-0346">Stress response</keyword>
<dbReference type="Gene3D" id="1.20.58.1480">
    <property type="match status" value="1"/>
</dbReference>
<evidence type="ECO:0000313" key="23">
    <source>
        <dbReference type="Proteomes" id="UP000183995"/>
    </source>
</evidence>
<evidence type="ECO:0000256" key="13">
    <source>
        <dbReference type="ARBA" id="ARBA00082722"/>
    </source>
</evidence>
<dbReference type="InterPro" id="IPR046336">
    <property type="entry name" value="Lon_prtase_N_sf"/>
</dbReference>
<dbReference type="InterPro" id="IPR003959">
    <property type="entry name" value="ATPase_AAA_core"/>
</dbReference>
<keyword evidence="2 14" id="KW-0963">Cytoplasm</keyword>
<dbReference type="NCBIfam" id="TIGR00763">
    <property type="entry name" value="lon"/>
    <property type="match status" value="1"/>
</dbReference>
<evidence type="ECO:0000256" key="18">
    <source>
        <dbReference type="PROSITE-ProRule" id="PRU01122"/>
    </source>
</evidence>